<dbReference type="PANTHER" id="PTHR10458">
    <property type="entry name" value="PEPTIDE DEFORMYLASE"/>
    <property type="match status" value="1"/>
</dbReference>
<keyword evidence="3" id="KW-0378">Hydrolase</keyword>
<dbReference type="EC" id="3.5.1.88" evidence="3"/>
<proteinExistence type="inferred from homology"/>
<dbReference type="AlphaFoldDB" id="A0A329TSY4"/>
<evidence type="ECO:0000313" key="7">
    <source>
        <dbReference type="Proteomes" id="UP000251634"/>
    </source>
</evidence>
<name>A0A329TSY4_9FIRM</name>
<dbReference type="RefSeq" id="WP_022257244.1">
    <property type="nucleotide sequence ID" value="NZ_DAWEON010000006.1"/>
</dbReference>
<evidence type="ECO:0000313" key="4">
    <source>
        <dbReference type="EMBL" id="RAW52394.1"/>
    </source>
</evidence>
<evidence type="ECO:0000313" key="6">
    <source>
        <dbReference type="Proteomes" id="UP000250583"/>
    </source>
</evidence>
<dbReference type="NCBIfam" id="NF001159">
    <property type="entry name" value="PRK00150.1-3"/>
    <property type="match status" value="1"/>
</dbReference>
<evidence type="ECO:0000256" key="3">
    <source>
        <dbReference type="HAMAP-Rule" id="MF_00163"/>
    </source>
</evidence>
<dbReference type="Pfam" id="PF01327">
    <property type="entry name" value="Pep_deformylase"/>
    <property type="match status" value="1"/>
</dbReference>
<feature type="binding site" evidence="3">
    <location>
        <position position="143"/>
    </location>
    <ligand>
        <name>Fe cation</name>
        <dbReference type="ChEBI" id="CHEBI:24875"/>
    </ligand>
</feature>
<dbReference type="InterPro" id="IPR023635">
    <property type="entry name" value="Peptide_deformylase"/>
</dbReference>
<feature type="active site" evidence="3">
    <location>
        <position position="144"/>
    </location>
</feature>
<evidence type="ECO:0000256" key="1">
    <source>
        <dbReference type="ARBA" id="ARBA00010759"/>
    </source>
</evidence>
<evidence type="ECO:0000313" key="5">
    <source>
        <dbReference type="EMBL" id="RAW61162.1"/>
    </source>
</evidence>
<keyword evidence="3" id="KW-0479">Metal-binding</keyword>
<dbReference type="PIRSF" id="PIRSF004749">
    <property type="entry name" value="Pep_def"/>
    <property type="match status" value="1"/>
</dbReference>
<evidence type="ECO:0000256" key="2">
    <source>
        <dbReference type="ARBA" id="ARBA00023004"/>
    </source>
</evidence>
<dbReference type="PRINTS" id="PR01576">
    <property type="entry name" value="PDEFORMYLASE"/>
</dbReference>
<dbReference type="Proteomes" id="UP000251634">
    <property type="component" value="Unassembled WGS sequence"/>
</dbReference>
<sequence>MAIRNIVKEGDPILNKVCRPVTNFDDRLATLLDDMRETMIAADGVGLAGPQVGMLRRLFVVWDTTDAPDEIPEDYEYKFIDFVNPEILAVSEDEETAYEGCLSFPGHNGAVTRPAAVKVRAQDRNGNWFELEAEGLLARCIQHENDHLDGITIMQSSEYFYEDTEEGRAAARKAKGNN</sequence>
<accession>A0A329TSY4</accession>
<organism evidence="4 7">
    <name type="scientific">Faecalibacterium prausnitzii</name>
    <dbReference type="NCBI Taxonomy" id="853"/>
    <lineage>
        <taxon>Bacteria</taxon>
        <taxon>Bacillati</taxon>
        <taxon>Bacillota</taxon>
        <taxon>Clostridia</taxon>
        <taxon>Eubacteriales</taxon>
        <taxon>Oscillospiraceae</taxon>
        <taxon>Faecalibacterium</taxon>
    </lineage>
</organism>
<dbReference type="HAMAP" id="MF_00163">
    <property type="entry name" value="Pep_deformylase"/>
    <property type="match status" value="1"/>
</dbReference>
<comment type="function">
    <text evidence="3">Removes the formyl group from the N-terminal Met of newly synthesized proteins. Requires at least a dipeptide for an efficient rate of reaction. N-terminal L-methionine is a prerequisite for activity but the enzyme has broad specificity at other positions.</text>
</comment>
<comment type="catalytic activity">
    <reaction evidence="3">
        <text>N-terminal N-formyl-L-methionyl-[peptide] + H2O = N-terminal L-methionyl-[peptide] + formate</text>
        <dbReference type="Rhea" id="RHEA:24420"/>
        <dbReference type="Rhea" id="RHEA-COMP:10639"/>
        <dbReference type="Rhea" id="RHEA-COMP:10640"/>
        <dbReference type="ChEBI" id="CHEBI:15377"/>
        <dbReference type="ChEBI" id="CHEBI:15740"/>
        <dbReference type="ChEBI" id="CHEBI:49298"/>
        <dbReference type="ChEBI" id="CHEBI:64731"/>
        <dbReference type="EC" id="3.5.1.88"/>
    </reaction>
</comment>
<dbReference type="EMBL" id="PRLE01000001">
    <property type="protein sequence ID" value="RAW61162.1"/>
    <property type="molecule type" value="Genomic_DNA"/>
</dbReference>
<dbReference type="EMBL" id="PRKZ01000001">
    <property type="protein sequence ID" value="RAW52394.1"/>
    <property type="molecule type" value="Genomic_DNA"/>
</dbReference>
<dbReference type="GO" id="GO:0006412">
    <property type="term" value="P:translation"/>
    <property type="evidence" value="ECO:0007669"/>
    <property type="project" value="UniProtKB-UniRule"/>
</dbReference>
<dbReference type="GO" id="GO:0042586">
    <property type="term" value="F:peptide deformylase activity"/>
    <property type="evidence" value="ECO:0007669"/>
    <property type="project" value="UniProtKB-UniRule"/>
</dbReference>
<dbReference type="CDD" id="cd00487">
    <property type="entry name" value="Pep_deformylase"/>
    <property type="match status" value="1"/>
</dbReference>
<feature type="binding site" evidence="3">
    <location>
        <position position="147"/>
    </location>
    <ligand>
        <name>Fe cation</name>
        <dbReference type="ChEBI" id="CHEBI:24875"/>
    </ligand>
</feature>
<reference evidence="6 7" key="1">
    <citation type="submission" date="2018-02" db="EMBL/GenBank/DDBJ databases">
        <title>Complete genome sequencing of Faecalibacterium prausnitzii strains isolated from the human gut.</title>
        <authorList>
            <person name="Fitzgerald B.C."/>
            <person name="Shkoporov A.N."/>
            <person name="Ross P.R."/>
            <person name="Hill C."/>
        </authorList>
    </citation>
    <scope>NUCLEOTIDE SEQUENCE [LARGE SCALE GENOMIC DNA]</scope>
    <source>
        <strain evidence="5 6">APC923/61-1</strain>
        <strain evidence="4 7">APC942/8-14-2</strain>
    </source>
</reference>
<dbReference type="PANTHER" id="PTHR10458:SF22">
    <property type="entry name" value="PEPTIDE DEFORMYLASE"/>
    <property type="match status" value="1"/>
</dbReference>
<keyword evidence="2 3" id="KW-0408">Iron</keyword>
<dbReference type="InterPro" id="IPR036821">
    <property type="entry name" value="Peptide_deformylase_sf"/>
</dbReference>
<dbReference type="GO" id="GO:0046872">
    <property type="term" value="F:metal ion binding"/>
    <property type="evidence" value="ECO:0007669"/>
    <property type="project" value="UniProtKB-KW"/>
</dbReference>
<feature type="binding site" evidence="3">
    <location>
        <position position="101"/>
    </location>
    <ligand>
        <name>Fe cation</name>
        <dbReference type="ChEBI" id="CHEBI:24875"/>
    </ligand>
</feature>
<dbReference type="Gene3D" id="3.90.45.10">
    <property type="entry name" value="Peptide deformylase"/>
    <property type="match status" value="1"/>
</dbReference>
<dbReference type="NCBIfam" id="TIGR00079">
    <property type="entry name" value="pept_deformyl"/>
    <property type="match status" value="1"/>
</dbReference>
<comment type="caution">
    <text evidence="4">The sequence shown here is derived from an EMBL/GenBank/DDBJ whole genome shotgun (WGS) entry which is preliminary data.</text>
</comment>
<protein>
    <recommendedName>
        <fullName evidence="3">Peptide deformylase</fullName>
        <shortName evidence="3">PDF</shortName>
        <ecNumber evidence="3">3.5.1.88</ecNumber>
    </recommendedName>
    <alternativeName>
        <fullName evidence="3">Polypeptide deformylase</fullName>
    </alternativeName>
</protein>
<dbReference type="SUPFAM" id="SSF56420">
    <property type="entry name" value="Peptide deformylase"/>
    <property type="match status" value="1"/>
</dbReference>
<comment type="similarity">
    <text evidence="1 3">Belongs to the polypeptide deformylase family.</text>
</comment>
<keyword evidence="3" id="KW-0648">Protein biosynthesis</keyword>
<comment type="cofactor">
    <cofactor evidence="3">
        <name>Fe(2+)</name>
        <dbReference type="ChEBI" id="CHEBI:29033"/>
    </cofactor>
    <text evidence="3">Binds 1 Fe(2+) ion.</text>
</comment>
<gene>
    <name evidence="3 4" type="primary">def</name>
    <name evidence="5" type="ORF">C4N22_00290</name>
    <name evidence="4" type="ORF">C4N25_03025</name>
</gene>
<dbReference type="OrthoDB" id="9784988at2"/>
<dbReference type="Proteomes" id="UP000250583">
    <property type="component" value="Unassembled WGS sequence"/>
</dbReference>